<evidence type="ECO:0000313" key="2">
    <source>
        <dbReference type="Proteomes" id="UP000288168"/>
    </source>
</evidence>
<dbReference type="AlphaFoldDB" id="A0A428NC47"/>
<dbReference type="EMBL" id="NKCI01000874">
    <property type="protein sequence ID" value="RSL38366.1"/>
    <property type="molecule type" value="Genomic_DNA"/>
</dbReference>
<sequence>ESDRECHDRPQRRVREVTGATRKEGTKCLMEPDEGGDMVEAIHDRDHVVLNDEKVRRLEYADPGTDGVGYHDDSVHLPVEDIPWLDAVVMRQAMCNAVRHWSQDSLVAGWKPGTERFTTGGEFWYPEKGTRGDEWRIVSFMSRHGVIRDTWFFVALLEAALGHIYVWTQEDPESEREVLDPMMIVDLRKSVLAMGKMVEWGYPTHEKLYREVESIRKIPVEDLVYYDEDVRSEQWKAIAKNWID</sequence>
<comment type="caution">
    <text evidence="1">The sequence shown here is derived from an EMBL/GenBank/DDBJ whole genome shotgun (WGS) entry which is preliminary data.</text>
</comment>
<reference evidence="1 2" key="1">
    <citation type="submission" date="2017-06" db="EMBL/GenBank/DDBJ databases">
        <title>Comparative genomic analysis of Ambrosia Fusariam Clade fungi.</title>
        <authorList>
            <person name="Stajich J.E."/>
            <person name="Carrillo J."/>
            <person name="Kijimoto T."/>
            <person name="Eskalen A."/>
            <person name="O'Donnell K."/>
            <person name="Kasson M."/>
        </authorList>
    </citation>
    <scope>NUCLEOTIDE SEQUENCE [LARGE SCALE GENOMIC DNA]</scope>
    <source>
        <strain evidence="1 2">NRRL62584</strain>
    </source>
</reference>
<organism evidence="1 2">
    <name type="scientific">Fusarium duplospermum</name>
    <dbReference type="NCBI Taxonomy" id="1325734"/>
    <lineage>
        <taxon>Eukaryota</taxon>
        <taxon>Fungi</taxon>
        <taxon>Dikarya</taxon>
        <taxon>Ascomycota</taxon>
        <taxon>Pezizomycotina</taxon>
        <taxon>Sordariomycetes</taxon>
        <taxon>Hypocreomycetidae</taxon>
        <taxon>Hypocreales</taxon>
        <taxon>Nectriaceae</taxon>
        <taxon>Fusarium</taxon>
        <taxon>Fusarium solani species complex</taxon>
    </lineage>
</organism>
<proteinExistence type="predicted"/>
<gene>
    <name evidence="1" type="ORF">CEP54_016413</name>
</gene>
<dbReference type="Proteomes" id="UP000288168">
    <property type="component" value="Unassembled WGS sequence"/>
</dbReference>
<protein>
    <submittedName>
        <fullName evidence="1">Uncharacterized protein</fullName>
    </submittedName>
</protein>
<evidence type="ECO:0000313" key="1">
    <source>
        <dbReference type="EMBL" id="RSL38366.1"/>
    </source>
</evidence>
<keyword evidence="2" id="KW-1185">Reference proteome</keyword>
<name>A0A428NC47_9HYPO</name>
<accession>A0A428NC47</accession>
<feature type="non-terminal residue" evidence="1">
    <location>
        <position position="1"/>
    </location>
</feature>